<evidence type="ECO:0000313" key="9">
    <source>
        <dbReference type="EMBL" id="GGD77974.1"/>
    </source>
</evidence>
<dbReference type="PROSITE" id="PS00394">
    <property type="entry name" value="DNA_PHOTOLYASES_1_1"/>
    <property type="match status" value="1"/>
</dbReference>
<dbReference type="PROSITE" id="PS51645">
    <property type="entry name" value="PHR_CRY_ALPHA_BETA"/>
    <property type="match status" value="1"/>
</dbReference>
<dbReference type="Gene3D" id="1.25.40.80">
    <property type="match status" value="1"/>
</dbReference>
<evidence type="ECO:0000313" key="10">
    <source>
        <dbReference type="Proteomes" id="UP000614272"/>
    </source>
</evidence>
<comment type="similarity">
    <text evidence="7">Belongs to the DNA photolyase family.</text>
</comment>
<organism evidence="9 10">
    <name type="scientific">Lacimicrobium alkaliphilum</name>
    <dbReference type="NCBI Taxonomy" id="1526571"/>
    <lineage>
        <taxon>Bacteria</taxon>
        <taxon>Pseudomonadati</taxon>
        <taxon>Pseudomonadota</taxon>
        <taxon>Gammaproteobacteria</taxon>
        <taxon>Alteromonadales</taxon>
        <taxon>Alteromonadaceae</taxon>
        <taxon>Lacimicrobium</taxon>
    </lineage>
</organism>
<keyword evidence="10" id="KW-1185">Reference proteome</keyword>
<keyword evidence="6 7" id="KW-0157">Chromophore</keyword>
<comment type="cofactor">
    <cofactor evidence="2">
        <name>FAD</name>
        <dbReference type="ChEBI" id="CHEBI:57692"/>
    </cofactor>
</comment>
<protein>
    <submittedName>
        <fullName evidence="9">Deoxyribodipyrimidine photo-lyase</fullName>
    </submittedName>
</protein>
<feature type="domain" description="Photolyase/cryptochrome alpha/beta" evidence="8">
    <location>
        <begin position="1"/>
        <end position="134"/>
    </location>
</feature>
<dbReference type="EMBL" id="BMGJ01000021">
    <property type="protein sequence ID" value="GGD77974.1"/>
    <property type="molecule type" value="Genomic_DNA"/>
</dbReference>
<evidence type="ECO:0000259" key="8">
    <source>
        <dbReference type="PROSITE" id="PS51645"/>
    </source>
</evidence>
<gene>
    <name evidence="9" type="primary">phrB</name>
    <name evidence="9" type="ORF">GCM10011357_36310</name>
</gene>
<dbReference type="SUPFAM" id="SSF48173">
    <property type="entry name" value="Cryptochrome/photolyase FAD-binding domain"/>
    <property type="match status" value="1"/>
</dbReference>
<dbReference type="Pfam" id="PF03441">
    <property type="entry name" value="FAD_binding_7"/>
    <property type="match status" value="1"/>
</dbReference>
<keyword evidence="4 7" id="KW-0285">Flavoprotein</keyword>
<dbReference type="Gene3D" id="3.40.50.620">
    <property type="entry name" value="HUPs"/>
    <property type="match status" value="1"/>
</dbReference>
<dbReference type="SUPFAM" id="SSF52425">
    <property type="entry name" value="Cryptochrome/photolyase, N-terminal domain"/>
    <property type="match status" value="1"/>
</dbReference>
<evidence type="ECO:0000256" key="1">
    <source>
        <dbReference type="ARBA" id="ARBA00001932"/>
    </source>
</evidence>
<evidence type="ECO:0000256" key="5">
    <source>
        <dbReference type="ARBA" id="ARBA00022827"/>
    </source>
</evidence>
<dbReference type="InterPro" id="IPR006050">
    <property type="entry name" value="DNA_photolyase_N"/>
</dbReference>
<evidence type="ECO:0000256" key="4">
    <source>
        <dbReference type="ARBA" id="ARBA00022630"/>
    </source>
</evidence>
<dbReference type="InterPro" id="IPR014729">
    <property type="entry name" value="Rossmann-like_a/b/a_fold"/>
</dbReference>
<sequence>MSALVWLRSDLRTLWHSPLSYAAKQHDNVSVVFFITPEQWQHYGLAESKLDLLIRRVLELRNELKEKGIILNIVAAQNFADIPEKLESLCQEYDIRHLYFNAEYELDERNRDKAVRAMLSEHDIECGVFHDTCTSRPDKILNQSSQPYKVFTPYFRIWLERLKSAIVPIPGIGQVSNSQTFSQSLANDADLVTAFLTHKSDGWPATEDEILQRLADFLDQDVTEYDALRDIPSEPGTSQLSPYFSMGVLSPVQTSNALVNRFGDTLFSAEGGAYTWLKELAWRDFYRYVMYHFPHVCRHQCFLTKYDNFAWQTDKDLFQAWCTGHTGYPIVDAAMRCLNQTGWMHNRLRMVVASFLTKHLRLPWRWGEDYFMSKLIDGDFASNNGGWQWSASVGTDAAPYFRIFNPASQGKRFDEEGEFLLKWVPELSFVPKKYLHEPQKWSGADSLDYPQPVVEHKQAVSDTKAQFADFLKN</sequence>
<dbReference type="PROSITE" id="PS00691">
    <property type="entry name" value="DNA_PHOTOLYASES_1_2"/>
    <property type="match status" value="1"/>
</dbReference>
<comment type="caution">
    <text evidence="9">The sequence shown here is derived from an EMBL/GenBank/DDBJ whole genome shotgun (WGS) entry which is preliminary data.</text>
</comment>
<dbReference type="Proteomes" id="UP000614272">
    <property type="component" value="Unassembled WGS sequence"/>
</dbReference>
<dbReference type="InterPro" id="IPR018394">
    <property type="entry name" value="DNA_photolyase_1_CS_C"/>
</dbReference>
<evidence type="ECO:0000256" key="7">
    <source>
        <dbReference type="RuleBase" id="RU004182"/>
    </source>
</evidence>
<dbReference type="PANTHER" id="PTHR11455">
    <property type="entry name" value="CRYPTOCHROME"/>
    <property type="match status" value="1"/>
</dbReference>
<dbReference type="InterPro" id="IPR036134">
    <property type="entry name" value="Crypto/Photolyase_FAD-like_sf"/>
</dbReference>
<name>A0ABQ1RSL6_9ALTE</name>
<evidence type="ECO:0000256" key="6">
    <source>
        <dbReference type="ARBA" id="ARBA00022991"/>
    </source>
</evidence>
<keyword evidence="5 7" id="KW-0274">FAD</keyword>
<dbReference type="InterPro" id="IPR005101">
    <property type="entry name" value="Cryptochr/Photolyase_FAD-bd"/>
</dbReference>
<comment type="cofactor">
    <cofactor evidence="1">
        <name>(6R)-5,10-methylene-5,6,7,8-tetrahydrofolate</name>
        <dbReference type="ChEBI" id="CHEBI:15636"/>
    </cofactor>
</comment>
<dbReference type="Pfam" id="PF00875">
    <property type="entry name" value="DNA_photolyase"/>
    <property type="match status" value="1"/>
</dbReference>
<dbReference type="RefSeq" id="WP_099036378.1">
    <property type="nucleotide sequence ID" value="NZ_BMGJ01000021.1"/>
</dbReference>
<dbReference type="Gene3D" id="1.10.579.10">
    <property type="entry name" value="DNA Cyclobutane Dipyrimidine Photolyase, subunit A, domain 3"/>
    <property type="match status" value="1"/>
</dbReference>
<evidence type="ECO:0000256" key="2">
    <source>
        <dbReference type="ARBA" id="ARBA00001974"/>
    </source>
</evidence>
<dbReference type="PRINTS" id="PR00147">
    <property type="entry name" value="DNAPHOTLYASE"/>
</dbReference>
<proteinExistence type="inferred from homology"/>
<evidence type="ECO:0000256" key="3">
    <source>
        <dbReference type="ARBA" id="ARBA00005862"/>
    </source>
</evidence>
<dbReference type="InterPro" id="IPR036155">
    <property type="entry name" value="Crypto/Photolyase_N_sf"/>
</dbReference>
<reference evidence="10" key="1">
    <citation type="journal article" date="2019" name="Int. J. Syst. Evol. Microbiol.">
        <title>The Global Catalogue of Microorganisms (GCM) 10K type strain sequencing project: providing services to taxonomists for standard genome sequencing and annotation.</title>
        <authorList>
            <consortium name="The Broad Institute Genomics Platform"/>
            <consortium name="The Broad Institute Genome Sequencing Center for Infectious Disease"/>
            <person name="Wu L."/>
            <person name="Ma J."/>
        </authorList>
    </citation>
    <scope>NUCLEOTIDE SEQUENCE [LARGE SCALE GENOMIC DNA]</scope>
    <source>
        <strain evidence="10">CGMCC 1.12923</strain>
    </source>
</reference>
<dbReference type="PANTHER" id="PTHR11455:SF9">
    <property type="entry name" value="CRYPTOCHROME CIRCADIAN CLOCK 5 ISOFORM X1"/>
    <property type="match status" value="1"/>
</dbReference>
<accession>A0ABQ1RSL6</accession>
<comment type="similarity">
    <text evidence="3">Belongs to the DNA photolyase class-1 family.</text>
</comment>
<dbReference type="InterPro" id="IPR002081">
    <property type="entry name" value="Cryptochrome/DNA_photolyase_1"/>
</dbReference>
<dbReference type="NCBIfam" id="NF007955">
    <property type="entry name" value="PRK10674.1"/>
    <property type="match status" value="1"/>
</dbReference>